<evidence type="ECO:0000313" key="11">
    <source>
        <dbReference type="Proteomes" id="UP000823941"/>
    </source>
</evidence>
<dbReference type="Pfam" id="PF13868">
    <property type="entry name" value="TPH"/>
    <property type="match status" value="1"/>
</dbReference>
<evidence type="ECO:0000256" key="2">
    <source>
        <dbReference type="ARBA" id="ARBA00022846"/>
    </source>
</evidence>
<name>A0ABQ7Q6U8_PLUXY</name>
<sequence length="530" mass="62105">MPKALKDLHEGIPYHHVTQGNEPGCYQLHRPSKCRLRFPITDRPIHKCEIPDYEYTMVPQKSGYRKLLVPRPPKNYYPTVMDRAEYERLKQQAQVKTKDEQLAALEAAEEAERQLAKESQERIDLLRSRLQAQPGAEAGAGGKDELEAPDQTAHTLNRAELLRADSLPGPRLASQVILASKCHAIRDAQLVEKQLIQQELSEEEKRLDAIMEENRVAALGRAEAEEARRRRLQLDNLAALKEQITAHDTAKIMEAERIEEESVRMNQANIAVQIDEANRLKEKLARQRQLKETLDRANAEIIYFKQLQNEEERISNQRIALFLQQRQEREARARAERAAATAVKQKGIEHISRAQKAEQELKSELERIRNLKIQEDVEREYRRRERDAAVKRRDDMRKLHEARNNQIKDIHRMIAREIAKDEQSFNDAARQNDQFLQKEKLLEDERKARIEKHRQEIMKQINDKERARAEQREKIHSQGVALRMEQELQDKYEKMVIKQKVEDMRRQKIADKYVSEVVQTLNTHGYKITE</sequence>
<evidence type="ECO:0000256" key="6">
    <source>
        <dbReference type="ARBA" id="ARBA00034116"/>
    </source>
</evidence>
<comment type="similarity">
    <text evidence="6">Belongs to the CFAP45 family.</text>
</comment>
<evidence type="ECO:0000313" key="10">
    <source>
        <dbReference type="EMBL" id="KAG7300618.1"/>
    </source>
</evidence>
<dbReference type="InterPro" id="IPR043597">
    <property type="entry name" value="TPH_dom"/>
</dbReference>
<feature type="coiled-coil region" evidence="8">
    <location>
        <begin position="270"/>
        <end position="300"/>
    </location>
</feature>
<dbReference type="InterPro" id="IPR033253">
    <property type="entry name" value="CFAP45"/>
</dbReference>
<feature type="coiled-coil region" evidence="8">
    <location>
        <begin position="98"/>
        <end position="128"/>
    </location>
</feature>
<comment type="caution">
    <text evidence="10">The sequence shown here is derived from an EMBL/GenBank/DDBJ whole genome shotgun (WGS) entry which is preliminary data.</text>
</comment>
<evidence type="ECO:0000256" key="7">
    <source>
        <dbReference type="ARBA" id="ARBA00034142"/>
    </source>
</evidence>
<evidence type="ECO:0000256" key="8">
    <source>
        <dbReference type="SAM" id="Coils"/>
    </source>
</evidence>
<evidence type="ECO:0000256" key="5">
    <source>
        <dbReference type="ARBA" id="ARBA00023273"/>
    </source>
</evidence>
<proteinExistence type="inferred from homology"/>
<keyword evidence="4" id="KW-0969">Cilium</keyword>
<organism evidence="10 11">
    <name type="scientific">Plutella xylostella</name>
    <name type="common">Diamondback moth</name>
    <name type="synonym">Plutella maculipennis</name>
    <dbReference type="NCBI Taxonomy" id="51655"/>
    <lineage>
        <taxon>Eukaryota</taxon>
        <taxon>Metazoa</taxon>
        <taxon>Ecdysozoa</taxon>
        <taxon>Arthropoda</taxon>
        <taxon>Hexapoda</taxon>
        <taxon>Insecta</taxon>
        <taxon>Pterygota</taxon>
        <taxon>Neoptera</taxon>
        <taxon>Endopterygota</taxon>
        <taxon>Lepidoptera</taxon>
        <taxon>Glossata</taxon>
        <taxon>Ditrysia</taxon>
        <taxon>Yponomeutoidea</taxon>
        <taxon>Plutellidae</taxon>
        <taxon>Plutella</taxon>
    </lineage>
</organism>
<keyword evidence="2" id="KW-0282">Flagellum</keyword>
<feature type="coiled-coil region" evidence="8">
    <location>
        <begin position="447"/>
        <end position="474"/>
    </location>
</feature>
<keyword evidence="3 8" id="KW-0175">Coiled coil</keyword>
<evidence type="ECO:0000256" key="4">
    <source>
        <dbReference type="ARBA" id="ARBA00023069"/>
    </source>
</evidence>
<comment type="subcellular location">
    <subcellularLocation>
        <location evidence="1">Cell projection</location>
        <location evidence="1">Cilium</location>
        <location evidence="1">Flagellum</location>
    </subcellularLocation>
</comment>
<feature type="domain" description="Trichohyalin-plectin-homology" evidence="9">
    <location>
        <begin position="171"/>
        <end position="507"/>
    </location>
</feature>
<accession>A0ABQ7Q6U8</accession>
<dbReference type="PANTHER" id="PTHR15504:SF0">
    <property type="entry name" value="CILIA- AND FLAGELLA-ASSOCIATED PROTEIN 45"/>
    <property type="match status" value="1"/>
</dbReference>
<evidence type="ECO:0000256" key="3">
    <source>
        <dbReference type="ARBA" id="ARBA00023054"/>
    </source>
</evidence>
<keyword evidence="11" id="KW-1185">Reference proteome</keyword>
<reference evidence="10 11" key="1">
    <citation type="submission" date="2021-06" db="EMBL/GenBank/DDBJ databases">
        <title>A haploid diamondback moth (Plutella xylostella L.) genome assembly resolves 31 chromosomes and identifies a diamide resistance mutation.</title>
        <authorList>
            <person name="Ward C.M."/>
            <person name="Perry K.D."/>
            <person name="Baker G."/>
            <person name="Powis K."/>
            <person name="Heckel D.G."/>
            <person name="Baxter S.W."/>
        </authorList>
    </citation>
    <scope>NUCLEOTIDE SEQUENCE [LARGE SCALE GENOMIC DNA]</scope>
    <source>
        <strain evidence="10 11">LV</strain>
        <tissue evidence="10">Single pupa</tissue>
    </source>
</reference>
<dbReference type="Proteomes" id="UP000823941">
    <property type="component" value="Chromosome 20"/>
</dbReference>
<evidence type="ECO:0000256" key="1">
    <source>
        <dbReference type="ARBA" id="ARBA00004230"/>
    </source>
</evidence>
<evidence type="ECO:0000259" key="9">
    <source>
        <dbReference type="Pfam" id="PF13868"/>
    </source>
</evidence>
<gene>
    <name evidence="10" type="ORF">JYU34_014911</name>
</gene>
<dbReference type="EMBL" id="JAHIBW010000020">
    <property type="protein sequence ID" value="KAG7300618.1"/>
    <property type="molecule type" value="Genomic_DNA"/>
</dbReference>
<keyword evidence="5" id="KW-0966">Cell projection</keyword>
<dbReference type="PANTHER" id="PTHR15504">
    <property type="entry name" value="NASOPHARYNGEAL EPITHELIUM SPECIFIC PROTEIN 1"/>
    <property type="match status" value="1"/>
</dbReference>
<protein>
    <recommendedName>
        <fullName evidence="7">Cilia- and flagella-associated protein 45</fullName>
    </recommendedName>
</protein>